<evidence type="ECO:0000313" key="10">
    <source>
        <dbReference type="EMBL" id="MEK0308955.1"/>
    </source>
</evidence>
<dbReference type="InterPro" id="IPR027417">
    <property type="entry name" value="P-loop_NTPase"/>
</dbReference>
<evidence type="ECO:0000313" key="11">
    <source>
        <dbReference type="EMBL" id="OOP59783.1"/>
    </source>
</evidence>
<dbReference type="SMART" id="SM00382">
    <property type="entry name" value="AAA"/>
    <property type="match status" value="1"/>
</dbReference>
<dbReference type="InterPro" id="IPR017871">
    <property type="entry name" value="ABC_transporter-like_CS"/>
</dbReference>
<dbReference type="EMBL" id="JAOSJG010000002">
    <property type="protein sequence ID" value="MEK0308955.1"/>
    <property type="molecule type" value="Genomic_DNA"/>
</dbReference>
<dbReference type="RefSeq" id="WP_078122922.1">
    <property type="nucleotide sequence ID" value="NZ_JAOSJG010000002.1"/>
</dbReference>
<dbReference type="PROSITE" id="PS00211">
    <property type="entry name" value="ABC_TRANSPORTER_1"/>
    <property type="match status" value="1"/>
</dbReference>
<name>A0A1S9M3U2_9MOLU</name>
<dbReference type="InterPro" id="IPR003439">
    <property type="entry name" value="ABC_transporter-like_ATP-bd"/>
</dbReference>
<dbReference type="PROSITE" id="PS50893">
    <property type="entry name" value="ABC_TRANSPORTER_2"/>
    <property type="match status" value="1"/>
</dbReference>
<dbReference type="GO" id="GO:0042626">
    <property type="term" value="F:ATPase-coupled transmembrane transporter activity"/>
    <property type="evidence" value="ECO:0007669"/>
    <property type="project" value="TreeGrafter"/>
</dbReference>
<dbReference type="Proteomes" id="UP001383392">
    <property type="component" value="Unassembled WGS sequence"/>
</dbReference>
<keyword evidence="4" id="KW-1003">Cell membrane</keyword>
<accession>A0A1S9M3U2</accession>
<evidence type="ECO:0000256" key="5">
    <source>
        <dbReference type="ARBA" id="ARBA00022741"/>
    </source>
</evidence>
<keyword evidence="5" id="KW-0547">Nucleotide-binding</keyword>
<keyword evidence="8" id="KW-0472">Membrane</keyword>
<proteinExistence type="inferred from homology"/>
<dbReference type="CDD" id="cd03225">
    <property type="entry name" value="ABC_cobalt_CbiO_domain1"/>
    <property type="match status" value="1"/>
</dbReference>
<dbReference type="PANTHER" id="PTHR43553">
    <property type="entry name" value="HEAVY METAL TRANSPORTER"/>
    <property type="match status" value="1"/>
</dbReference>
<evidence type="ECO:0000256" key="4">
    <source>
        <dbReference type="ARBA" id="ARBA00022475"/>
    </source>
</evidence>
<evidence type="ECO:0000256" key="2">
    <source>
        <dbReference type="ARBA" id="ARBA00005417"/>
    </source>
</evidence>
<evidence type="ECO:0000256" key="1">
    <source>
        <dbReference type="ARBA" id="ARBA00004202"/>
    </source>
</evidence>
<dbReference type="AlphaFoldDB" id="A0A1S9M3U2"/>
<comment type="similarity">
    <text evidence="2">Belongs to the ABC transporter superfamily.</text>
</comment>
<dbReference type="PANTHER" id="PTHR43553:SF27">
    <property type="entry name" value="ENERGY-COUPLING FACTOR TRANSPORTER ATP-BINDING PROTEIN ECFA2"/>
    <property type="match status" value="1"/>
</dbReference>
<evidence type="ECO:0000256" key="3">
    <source>
        <dbReference type="ARBA" id="ARBA00022448"/>
    </source>
</evidence>
<dbReference type="InterPro" id="IPR003593">
    <property type="entry name" value="AAA+_ATPase"/>
</dbReference>
<evidence type="ECO:0000313" key="12">
    <source>
        <dbReference type="Proteomes" id="UP000189722"/>
    </source>
</evidence>
<sequence>MAIQFKDVSFSYDKYSICALNKINLSINPNQEFIAIVGPTGSGKSTLVQIMNGLLLSEVGIVKIFNKIINYKTSSAFLNNIKRKIGLIFQFPEYQLFESTVLKDVLFAFTSDINKNSNELKIKAIKILNKVGISSNFMNISPFKLSGGQQRKVAIAGILIMEPQIIIADEPTRGLDAQGYTDIMKIFKDLYQVEKKTIICITHDMNLVAQYATRVIFMEKGHIIFDNSKEFFFKTFKLHKFNLYEPKTFSLLKLMQKSFDIPFHPVYSEKEFLAYLRKFYTGGIERYDKNK</sequence>
<dbReference type="Pfam" id="PF00005">
    <property type="entry name" value="ABC_tran"/>
    <property type="match status" value="1"/>
</dbReference>
<dbReference type="GO" id="GO:0005524">
    <property type="term" value="F:ATP binding"/>
    <property type="evidence" value="ECO:0007669"/>
    <property type="project" value="UniProtKB-KW"/>
</dbReference>
<feature type="domain" description="ABC transporter" evidence="9">
    <location>
        <begin position="3"/>
        <end position="245"/>
    </location>
</feature>
<dbReference type="FunFam" id="3.40.50.300:FF:000224">
    <property type="entry name" value="Energy-coupling factor transporter ATP-binding protein EcfA"/>
    <property type="match status" value="1"/>
</dbReference>
<evidence type="ECO:0000313" key="13">
    <source>
        <dbReference type="Proteomes" id="UP001383392"/>
    </source>
</evidence>
<keyword evidence="3" id="KW-0813">Transport</keyword>
<dbReference type="OrthoDB" id="9784332at2"/>
<gene>
    <name evidence="11" type="ORF">B2G44_00565</name>
    <name evidence="10" type="ORF">OC712_00415</name>
</gene>
<dbReference type="GO" id="GO:0043190">
    <property type="term" value="C:ATP-binding cassette (ABC) transporter complex"/>
    <property type="evidence" value="ECO:0007669"/>
    <property type="project" value="TreeGrafter"/>
</dbReference>
<dbReference type="Gene3D" id="3.40.50.300">
    <property type="entry name" value="P-loop containing nucleotide triphosphate hydrolases"/>
    <property type="match status" value="1"/>
</dbReference>
<dbReference type="InterPro" id="IPR015856">
    <property type="entry name" value="ABC_transpr_CbiO/EcfA_su"/>
</dbReference>
<comment type="caution">
    <text evidence="11">The sequence shown here is derived from an EMBL/GenBank/DDBJ whole genome shotgun (WGS) entry which is preliminary data.</text>
</comment>
<dbReference type="EMBL" id="MWKN01000015">
    <property type="protein sequence ID" value="OOP59783.1"/>
    <property type="molecule type" value="Genomic_DNA"/>
</dbReference>
<keyword evidence="13" id="KW-1185">Reference proteome</keyword>
<evidence type="ECO:0000256" key="6">
    <source>
        <dbReference type="ARBA" id="ARBA00022840"/>
    </source>
</evidence>
<reference evidence="10 13" key="2">
    <citation type="journal article" date="2023" name="Int. J. Syst. Evol. Microbiol.">
        <title>The observation of taxonomic boundaries for the 16SrII and 16SrXXV phytoplasmas using genome-based delimitation.</title>
        <authorList>
            <person name="Rodrigues Jardim B."/>
            <person name="Tran-Nguyen L.T.T."/>
            <person name="Gambley C."/>
            <person name="Al-Sadi A.M."/>
            <person name="Al-Subhi A.M."/>
            <person name="Foissac X."/>
            <person name="Salar P."/>
            <person name="Cai H."/>
            <person name="Yang J.Y."/>
            <person name="Davis R."/>
            <person name="Jones L."/>
            <person name="Rodoni B."/>
            <person name="Constable F.E."/>
        </authorList>
    </citation>
    <scope>NUCLEOTIDE SEQUENCE [LARGE SCALE GENOMIC DNA]</scope>
    <source>
        <strain evidence="10">BAWM-OMN-P75</strain>
    </source>
</reference>
<dbReference type="SUPFAM" id="SSF52540">
    <property type="entry name" value="P-loop containing nucleoside triphosphate hydrolases"/>
    <property type="match status" value="1"/>
</dbReference>
<evidence type="ECO:0000259" key="9">
    <source>
        <dbReference type="PROSITE" id="PS50893"/>
    </source>
</evidence>
<keyword evidence="6 11" id="KW-0067">ATP-binding</keyword>
<comment type="subcellular location">
    <subcellularLocation>
        <location evidence="1">Cell membrane</location>
        <topology evidence="1">Peripheral membrane protein</topology>
    </subcellularLocation>
</comment>
<dbReference type="GO" id="GO:0016887">
    <property type="term" value="F:ATP hydrolysis activity"/>
    <property type="evidence" value="ECO:0007669"/>
    <property type="project" value="InterPro"/>
</dbReference>
<dbReference type="STRING" id="180978.B2G44_00565"/>
<reference evidence="11 12" key="1">
    <citation type="submission" date="2017-02" db="EMBL/GenBank/DDBJ databases">
        <title>A draft genome of 'Candidatus Phytoplasma aurantifolia' the agent of the witches-broom disease of lime.</title>
        <authorList>
            <person name="Foissac X."/>
            <person name="Carle P."/>
        </authorList>
    </citation>
    <scope>NUCLEOTIDE SEQUENCE [LARGE SCALE GENOMIC DNA]</scope>
    <source>
        <strain evidence="11 12">WBDL</strain>
    </source>
</reference>
<organism evidence="11 12">
    <name type="scientific">Candidatus Phytoplasma citri</name>
    <dbReference type="NCBI Taxonomy" id="180978"/>
    <lineage>
        <taxon>Bacteria</taxon>
        <taxon>Bacillati</taxon>
        <taxon>Mycoplasmatota</taxon>
        <taxon>Mollicutes</taxon>
        <taxon>Acholeplasmatales</taxon>
        <taxon>Acholeplasmataceae</taxon>
        <taxon>Candidatus Phytoplasma</taxon>
        <taxon>16SrII (Peanut WB group)</taxon>
    </lineage>
</organism>
<keyword evidence="7" id="KW-1278">Translocase</keyword>
<protein>
    <submittedName>
        <fullName evidence="10">ATP-binding cassette domain-containing protein</fullName>
    </submittedName>
    <submittedName>
        <fullName evidence="11">Cobalt ABC transporter ATP-binding protein</fullName>
    </submittedName>
</protein>
<dbReference type="Proteomes" id="UP000189722">
    <property type="component" value="Unassembled WGS sequence"/>
</dbReference>
<evidence type="ECO:0000256" key="7">
    <source>
        <dbReference type="ARBA" id="ARBA00022967"/>
    </source>
</evidence>
<dbReference type="InterPro" id="IPR050095">
    <property type="entry name" value="ECF_ABC_transporter_ATP-bd"/>
</dbReference>
<evidence type="ECO:0000256" key="8">
    <source>
        <dbReference type="ARBA" id="ARBA00023136"/>
    </source>
</evidence>